<dbReference type="InterPro" id="IPR001387">
    <property type="entry name" value="Cro/C1-type_HTH"/>
</dbReference>
<proteinExistence type="predicted"/>
<keyword evidence="3" id="KW-1185">Reference proteome</keyword>
<sequence length="178" mass="19541">MESRRCFPTPWEATMTRRPRDLGVPKNPVEYFAAELRACRERAELGRPLLAARLGYTPQWIGRLENATHAPSEDFAKDCDTLFETKGLKGSYPGVLGAFTILGLDDESDAAYVDTSMVQWRKSSRSTDTGGQCVEVASLAPDVGVRDSKDTDGPALVFSVGEWRAFARRVKSGGHDIG</sequence>
<evidence type="ECO:0000259" key="1">
    <source>
        <dbReference type="Pfam" id="PF04149"/>
    </source>
</evidence>
<comment type="caution">
    <text evidence="2">The sequence shown here is derived from an EMBL/GenBank/DDBJ whole genome shotgun (WGS) entry which is preliminary data.</text>
</comment>
<dbReference type="CDD" id="cd00093">
    <property type="entry name" value="HTH_XRE"/>
    <property type="match status" value="1"/>
</dbReference>
<accession>A0A6I4M4R5</accession>
<dbReference type="Pfam" id="PF13560">
    <property type="entry name" value="HTH_31"/>
    <property type="match status" value="1"/>
</dbReference>
<dbReference type="AlphaFoldDB" id="A0A6I4M4R5"/>
<protein>
    <submittedName>
        <fullName evidence="2">DUF397 domain-containing protein</fullName>
    </submittedName>
</protein>
<dbReference type="SUPFAM" id="SSF47413">
    <property type="entry name" value="lambda repressor-like DNA-binding domains"/>
    <property type="match status" value="1"/>
</dbReference>
<dbReference type="GO" id="GO:0003677">
    <property type="term" value="F:DNA binding"/>
    <property type="evidence" value="ECO:0007669"/>
    <property type="project" value="InterPro"/>
</dbReference>
<gene>
    <name evidence="2" type="ORF">F8568_011950</name>
</gene>
<name>A0A6I4M4R5_9ACTN</name>
<dbReference type="InterPro" id="IPR010982">
    <property type="entry name" value="Lambda_DNA-bd_dom_sf"/>
</dbReference>
<evidence type="ECO:0000313" key="3">
    <source>
        <dbReference type="Proteomes" id="UP000462055"/>
    </source>
</evidence>
<organism evidence="2 3">
    <name type="scientific">Actinomadura physcomitrii</name>
    <dbReference type="NCBI Taxonomy" id="2650748"/>
    <lineage>
        <taxon>Bacteria</taxon>
        <taxon>Bacillati</taxon>
        <taxon>Actinomycetota</taxon>
        <taxon>Actinomycetes</taxon>
        <taxon>Streptosporangiales</taxon>
        <taxon>Thermomonosporaceae</taxon>
        <taxon>Actinomadura</taxon>
    </lineage>
</organism>
<dbReference type="Pfam" id="PF04149">
    <property type="entry name" value="DUF397"/>
    <property type="match status" value="1"/>
</dbReference>
<dbReference type="InterPro" id="IPR007278">
    <property type="entry name" value="DUF397"/>
</dbReference>
<reference evidence="2" key="1">
    <citation type="submission" date="2019-12" db="EMBL/GenBank/DDBJ databases">
        <title>Actinomadura physcomitrii sp. nov., a novel actinomycete isolated from moss [Physcomitrium sphaericum (Ludw) Fuernr].</title>
        <authorList>
            <person name="Zhuang X."/>
        </authorList>
    </citation>
    <scope>NUCLEOTIDE SEQUENCE [LARGE SCALE GENOMIC DNA]</scope>
    <source>
        <strain evidence="2">LD22</strain>
    </source>
</reference>
<dbReference type="Proteomes" id="UP000462055">
    <property type="component" value="Unassembled WGS sequence"/>
</dbReference>
<dbReference type="EMBL" id="WBMS02000008">
    <property type="protein sequence ID" value="MWA01078.1"/>
    <property type="molecule type" value="Genomic_DNA"/>
</dbReference>
<feature type="domain" description="DUF397" evidence="1">
    <location>
        <begin position="119"/>
        <end position="171"/>
    </location>
</feature>
<evidence type="ECO:0000313" key="2">
    <source>
        <dbReference type="EMBL" id="MWA01078.1"/>
    </source>
</evidence>